<dbReference type="GO" id="GO:0006364">
    <property type="term" value="P:rRNA processing"/>
    <property type="evidence" value="ECO:0007669"/>
    <property type="project" value="InterPro"/>
</dbReference>
<keyword evidence="1" id="KW-0489">Methyltransferase</keyword>
<name>A0A1D6PW99_MAIZE</name>
<dbReference type="PANTHER" id="PTHR30027:SF3">
    <property type="entry name" value="16S RRNA (URACIL(1498)-N(3))-METHYLTRANSFERASE"/>
    <property type="match status" value="1"/>
</dbReference>
<dbReference type="EMBL" id="CM000780">
    <property type="protein sequence ID" value="AQK50839.1"/>
    <property type="molecule type" value="Genomic_DNA"/>
</dbReference>
<dbReference type="InterPro" id="IPR006700">
    <property type="entry name" value="RsmE"/>
</dbReference>
<keyword evidence="1" id="KW-0808">Transferase</keyword>
<protein>
    <submittedName>
        <fullName evidence="1">Methyltransferase</fullName>
    </submittedName>
</protein>
<gene>
    <name evidence="1" type="ORF">ZEAMMB73_Zm00001d049580</name>
</gene>
<dbReference type="GO" id="GO:0032259">
    <property type="term" value="P:methylation"/>
    <property type="evidence" value="ECO:0007669"/>
    <property type="project" value="UniProtKB-KW"/>
</dbReference>
<evidence type="ECO:0000313" key="1">
    <source>
        <dbReference type="EMBL" id="AQK50839.1"/>
    </source>
</evidence>
<dbReference type="AlphaFoldDB" id="A0A1D6PW99"/>
<reference evidence="1" key="1">
    <citation type="submission" date="2015-12" db="EMBL/GenBank/DDBJ databases">
        <title>Update maize B73 reference genome by single molecule sequencing technologies.</title>
        <authorList>
            <consortium name="Maize Genome Sequencing Project"/>
            <person name="Ware D."/>
        </authorList>
    </citation>
    <scope>NUCLEOTIDE SEQUENCE</scope>
    <source>
        <tissue evidence="1">Seedling</tissue>
    </source>
</reference>
<accession>A0A1D6PW99</accession>
<organism evidence="1">
    <name type="scientific">Zea mays</name>
    <name type="common">Maize</name>
    <dbReference type="NCBI Taxonomy" id="4577"/>
    <lineage>
        <taxon>Eukaryota</taxon>
        <taxon>Viridiplantae</taxon>
        <taxon>Streptophyta</taxon>
        <taxon>Embryophyta</taxon>
        <taxon>Tracheophyta</taxon>
        <taxon>Spermatophyta</taxon>
        <taxon>Magnoliopsida</taxon>
        <taxon>Liliopsida</taxon>
        <taxon>Poales</taxon>
        <taxon>Poaceae</taxon>
        <taxon>PACMAD clade</taxon>
        <taxon>Panicoideae</taxon>
        <taxon>Andropogonodae</taxon>
        <taxon>Andropogoneae</taxon>
        <taxon>Tripsacinae</taxon>
        <taxon>Zea</taxon>
    </lineage>
</organism>
<dbReference type="PANTHER" id="PTHR30027">
    <property type="entry name" value="RIBOSOMAL RNA SMALL SUBUNIT METHYLTRANSFERASE E"/>
    <property type="match status" value="1"/>
</dbReference>
<proteinExistence type="predicted"/>
<dbReference type="GO" id="GO:0008168">
    <property type="term" value="F:methyltransferase activity"/>
    <property type="evidence" value="ECO:0007669"/>
    <property type="project" value="UniProtKB-KW"/>
</dbReference>
<sequence length="63" mass="7104">MKFLSPTCFHRVELFNGVGRLAEGFIHKVDKGGSDVELLEDARIIAPQGIQWHVFAAFGTWIF</sequence>